<dbReference type="EMBL" id="JAAMOZ010000001">
    <property type="protein sequence ID" value="NIH57831.1"/>
    <property type="molecule type" value="Genomic_DNA"/>
</dbReference>
<sequence length="430" mass="47263">MSATRTTQVGASPHLARRTVIIPSTAPVRQHGLLDVALAAEGYDVEILPADDRRALDVGTRYVNNDYCHPPIDYVGQIVEALASGRYDLRHTAIMMSDPGTACSCRGGNFMTVMRKAIVDAGFGQVPVISQPFDFKDYTTQAVPGTLPLTAGLLVRLALASTYGDLFEKVVYPTRPYEQEPGSTDRLHAQWLSRVASNIRDASFDRFRVNARAIVRDFDALPRVEVVKPRIGIVGDPQLVINFTPRSPNIVRLLEEEGAEAVVPGMGFMSTYNILDMGHGHDRALGIDAQALGHEYHDTCEKPLDDALRASEHFTPFSSIFDMVDTADELAPFAHSFGHFFFMTGGKLRELLKQGVTSIVLFQAFNCAVNYVVGAGMVKKLKLMYPAADVLSVDYDPGMSMTNQINRIRLLIAAQERARDKADQDARVAS</sequence>
<dbReference type="GO" id="GO:0016301">
    <property type="term" value="F:kinase activity"/>
    <property type="evidence" value="ECO:0007669"/>
    <property type="project" value="UniProtKB-KW"/>
</dbReference>
<comment type="caution">
    <text evidence="1">The sequence shown here is derived from an EMBL/GenBank/DDBJ whole genome shotgun (WGS) entry which is preliminary data.</text>
</comment>
<dbReference type="RefSeq" id="WP_167168191.1">
    <property type="nucleotide sequence ID" value="NZ_BAAAOO010000007.1"/>
</dbReference>
<dbReference type="PANTHER" id="PTHR32329:SF4">
    <property type="entry name" value="ACTIVATOR OF 2-HYDROXYACYL-COA DEHYDRATASE"/>
    <property type="match status" value="1"/>
</dbReference>
<gene>
    <name evidence="1" type="ORF">FB473_002476</name>
</gene>
<keyword evidence="1" id="KW-0808">Transferase</keyword>
<reference evidence="1 2" key="1">
    <citation type="submission" date="2020-02" db="EMBL/GenBank/DDBJ databases">
        <title>Sequencing the genomes of 1000 actinobacteria strains.</title>
        <authorList>
            <person name="Klenk H.-P."/>
        </authorList>
    </citation>
    <scope>NUCLEOTIDE SEQUENCE [LARGE SCALE GENOMIC DNA]</scope>
    <source>
        <strain evidence="1 2">DSM 19609</strain>
    </source>
</reference>
<keyword evidence="1" id="KW-0418">Kinase</keyword>
<dbReference type="InterPro" id="IPR051805">
    <property type="entry name" value="Dehydratase_Activator_Redct"/>
</dbReference>
<evidence type="ECO:0000313" key="1">
    <source>
        <dbReference type="EMBL" id="NIH57831.1"/>
    </source>
</evidence>
<keyword evidence="2" id="KW-1185">Reference proteome</keyword>
<protein>
    <submittedName>
        <fullName evidence="1">Nucleotide-binding protein (Sugar kinase/HSP70/actin superfamily)</fullName>
    </submittedName>
</protein>
<name>A0ABX0SM45_9ACTN</name>
<accession>A0ABX0SM45</accession>
<proteinExistence type="predicted"/>
<dbReference type="Proteomes" id="UP000749311">
    <property type="component" value="Unassembled WGS sequence"/>
</dbReference>
<evidence type="ECO:0000313" key="2">
    <source>
        <dbReference type="Proteomes" id="UP000749311"/>
    </source>
</evidence>
<dbReference type="PANTHER" id="PTHR32329">
    <property type="entry name" value="BIFUNCTIONAL PROTEIN [INCLUDES 2-HYDROXYACYL-COA DEHYDRATASE (N-TER) AND ITS ACTIVATOR DOMAIN (C_TERM)-RELATED"/>
    <property type="match status" value="1"/>
</dbReference>
<organism evidence="1 2">
    <name type="scientific">Brooklawnia cerclae</name>
    <dbReference type="NCBI Taxonomy" id="349934"/>
    <lineage>
        <taxon>Bacteria</taxon>
        <taxon>Bacillati</taxon>
        <taxon>Actinomycetota</taxon>
        <taxon>Actinomycetes</taxon>
        <taxon>Propionibacteriales</taxon>
        <taxon>Propionibacteriaceae</taxon>
        <taxon>Brooklawnia</taxon>
    </lineage>
</organism>